<dbReference type="Pfam" id="PF00021">
    <property type="entry name" value="UPAR_LY6"/>
    <property type="match status" value="1"/>
</dbReference>
<keyword evidence="11" id="KW-1185">Reference proteome</keyword>
<evidence type="ECO:0000256" key="5">
    <source>
        <dbReference type="ARBA" id="ARBA00022729"/>
    </source>
</evidence>
<dbReference type="Proteomes" id="UP001059041">
    <property type="component" value="Linkage Group LG19"/>
</dbReference>
<gene>
    <name evidence="10" type="ORF">IRJ41_002360</name>
</gene>
<dbReference type="OrthoDB" id="5945173at2759"/>
<feature type="domain" description="UPAR/Ly6" evidence="9">
    <location>
        <begin position="114"/>
        <end position="190"/>
    </location>
</feature>
<evidence type="ECO:0000256" key="2">
    <source>
        <dbReference type="ARBA" id="ARBA00004613"/>
    </source>
</evidence>
<evidence type="ECO:0000256" key="8">
    <source>
        <dbReference type="SAM" id="SignalP"/>
    </source>
</evidence>
<evidence type="ECO:0000256" key="1">
    <source>
        <dbReference type="ARBA" id="ARBA00004236"/>
    </source>
</evidence>
<dbReference type="SMART" id="SM00134">
    <property type="entry name" value="LU"/>
    <property type="match status" value="2"/>
</dbReference>
<dbReference type="GO" id="GO:0005886">
    <property type="term" value="C:plasma membrane"/>
    <property type="evidence" value="ECO:0007669"/>
    <property type="project" value="UniProtKB-SubCell"/>
</dbReference>
<feature type="domain" description="UPAR/Ly6" evidence="9">
    <location>
        <begin position="20"/>
        <end position="112"/>
    </location>
</feature>
<feature type="signal peptide" evidence="8">
    <location>
        <begin position="1"/>
        <end position="17"/>
    </location>
</feature>
<evidence type="ECO:0000313" key="10">
    <source>
        <dbReference type="EMBL" id="KAI7795651.1"/>
    </source>
</evidence>
<protein>
    <submittedName>
        <fullName evidence="10">Prostate stem cell antigen-like</fullName>
    </submittedName>
</protein>
<dbReference type="InterPro" id="IPR035076">
    <property type="entry name" value="Toxin/TOLIP"/>
</dbReference>
<keyword evidence="3" id="KW-1003">Cell membrane</keyword>
<dbReference type="Pfam" id="PF00087">
    <property type="entry name" value="Toxin_TOLIP"/>
    <property type="match status" value="1"/>
</dbReference>
<dbReference type="InterPro" id="IPR050918">
    <property type="entry name" value="CNF-like_PLA2_Inhibitor"/>
</dbReference>
<feature type="chain" id="PRO_5040831446" evidence="8">
    <location>
        <begin position="18"/>
        <end position="204"/>
    </location>
</feature>
<accession>A0A9W7TFR4</accession>
<evidence type="ECO:0000313" key="11">
    <source>
        <dbReference type="Proteomes" id="UP001059041"/>
    </source>
</evidence>
<sequence>MHLNIFTVLLFALFAEGHSLKCYQCTGLLGSCVKEEIKCSTGDAVCASQTTVQSIGDASQSMQIKSCTEPKTCVNGSLNLGITRTAITMQCCNTDFCNSRDTSDTSSKKPNEKQCYYCNKNRCFNKLSCAGTEDYCINAKANSDSMSMTLKGCASKSMCDVPSQITQVYTDVSCCQGNLCNSAKSITQNLLLLSWPFISYIMFH</sequence>
<dbReference type="GO" id="GO:0005576">
    <property type="term" value="C:extracellular region"/>
    <property type="evidence" value="ECO:0007669"/>
    <property type="project" value="UniProtKB-SubCell"/>
</dbReference>
<comment type="subcellular location">
    <subcellularLocation>
        <location evidence="1">Cell membrane</location>
    </subcellularLocation>
    <subcellularLocation>
        <location evidence="2">Secreted</location>
    </subcellularLocation>
</comment>
<dbReference type="SUPFAM" id="SSF57302">
    <property type="entry name" value="Snake toxin-like"/>
    <property type="match status" value="2"/>
</dbReference>
<keyword evidence="7" id="KW-0325">Glycoprotein</keyword>
<keyword evidence="6" id="KW-0472">Membrane</keyword>
<evidence type="ECO:0000256" key="7">
    <source>
        <dbReference type="ARBA" id="ARBA00023180"/>
    </source>
</evidence>
<evidence type="ECO:0000256" key="6">
    <source>
        <dbReference type="ARBA" id="ARBA00023136"/>
    </source>
</evidence>
<reference evidence="10" key="1">
    <citation type="submission" date="2021-02" db="EMBL/GenBank/DDBJ databases">
        <title>Comparative genomics reveals that relaxation of natural selection precedes convergent phenotypic evolution of cavefish.</title>
        <authorList>
            <person name="Peng Z."/>
        </authorList>
    </citation>
    <scope>NUCLEOTIDE SEQUENCE</scope>
    <source>
        <tissue evidence="10">Muscle</tissue>
    </source>
</reference>
<evidence type="ECO:0000256" key="3">
    <source>
        <dbReference type="ARBA" id="ARBA00022475"/>
    </source>
</evidence>
<dbReference type="InterPro" id="IPR016054">
    <property type="entry name" value="LY6_UPA_recep-like"/>
</dbReference>
<dbReference type="EMBL" id="JAFHDT010000019">
    <property type="protein sequence ID" value="KAI7795651.1"/>
    <property type="molecule type" value="Genomic_DNA"/>
</dbReference>
<dbReference type="Gene3D" id="2.10.60.10">
    <property type="entry name" value="CD59"/>
    <property type="match status" value="2"/>
</dbReference>
<evidence type="ECO:0000259" key="9">
    <source>
        <dbReference type="SMART" id="SM00134"/>
    </source>
</evidence>
<keyword evidence="4" id="KW-0964">Secreted</keyword>
<evidence type="ECO:0000256" key="4">
    <source>
        <dbReference type="ARBA" id="ARBA00022525"/>
    </source>
</evidence>
<dbReference type="AlphaFoldDB" id="A0A9W7TFR4"/>
<name>A0A9W7TFR4_TRIRA</name>
<keyword evidence="5 8" id="KW-0732">Signal</keyword>
<dbReference type="PANTHER" id="PTHR20914:SF24">
    <property type="entry name" value="LYMPHOCYTE ANTIGEN 6 FAMILY MEMBER M2-RELATED"/>
    <property type="match status" value="1"/>
</dbReference>
<comment type="caution">
    <text evidence="10">The sequence shown here is derived from an EMBL/GenBank/DDBJ whole genome shotgun (WGS) entry which is preliminary data.</text>
</comment>
<proteinExistence type="predicted"/>
<dbReference type="InterPro" id="IPR045860">
    <property type="entry name" value="Snake_toxin-like_sf"/>
</dbReference>
<dbReference type="PANTHER" id="PTHR20914">
    <property type="entry name" value="LY6/PLAUR DOMAIN-CONTAINING PROTEIN 8"/>
    <property type="match status" value="1"/>
</dbReference>
<organism evidence="10 11">
    <name type="scientific">Triplophysa rosa</name>
    <name type="common">Cave loach</name>
    <dbReference type="NCBI Taxonomy" id="992332"/>
    <lineage>
        <taxon>Eukaryota</taxon>
        <taxon>Metazoa</taxon>
        <taxon>Chordata</taxon>
        <taxon>Craniata</taxon>
        <taxon>Vertebrata</taxon>
        <taxon>Euteleostomi</taxon>
        <taxon>Actinopterygii</taxon>
        <taxon>Neopterygii</taxon>
        <taxon>Teleostei</taxon>
        <taxon>Ostariophysi</taxon>
        <taxon>Cypriniformes</taxon>
        <taxon>Nemacheilidae</taxon>
        <taxon>Triplophysa</taxon>
    </lineage>
</organism>